<reference evidence="1" key="1">
    <citation type="submission" date="2020-10" db="EMBL/GenBank/DDBJ databases">
        <authorList>
            <person name="Castelo-Branco R."/>
            <person name="Eusebio N."/>
            <person name="Adriana R."/>
            <person name="Vieira A."/>
            <person name="Brugerolle De Fraissinette N."/>
            <person name="Rezende De Castro R."/>
            <person name="Schneider M.P."/>
            <person name="Vasconcelos V."/>
            <person name="Leao P.N."/>
        </authorList>
    </citation>
    <scope>NUCLEOTIDE SEQUENCE</scope>
    <source>
        <strain evidence="1">LEGE 11480</strain>
    </source>
</reference>
<dbReference type="PANTHER" id="PTHR43649">
    <property type="entry name" value="ARABINOSE-BINDING PROTEIN-RELATED"/>
    <property type="match status" value="1"/>
</dbReference>
<dbReference type="Proteomes" id="UP000625316">
    <property type="component" value="Unassembled WGS sequence"/>
</dbReference>
<evidence type="ECO:0000313" key="1">
    <source>
        <dbReference type="EMBL" id="MBE9031327.1"/>
    </source>
</evidence>
<proteinExistence type="predicted"/>
<dbReference type="SUPFAM" id="SSF53850">
    <property type="entry name" value="Periplasmic binding protein-like II"/>
    <property type="match status" value="1"/>
</dbReference>
<keyword evidence="2" id="KW-1185">Reference proteome</keyword>
<accession>A0A928VRQ0</accession>
<dbReference type="InterPro" id="IPR050490">
    <property type="entry name" value="Bact_solute-bd_prot1"/>
</dbReference>
<dbReference type="CDD" id="cd13585">
    <property type="entry name" value="PBP2_TMBP_like"/>
    <property type="match status" value="1"/>
</dbReference>
<dbReference type="Gene3D" id="3.40.190.10">
    <property type="entry name" value="Periplasmic binding protein-like II"/>
    <property type="match status" value="2"/>
</dbReference>
<dbReference type="RefSeq" id="WP_264326157.1">
    <property type="nucleotide sequence ID" value="NZ_JADEXQ010000060.1"/>
</dbReference>
<dbReference type="Pfam" id="PF01547">
    <property type="entry name" value="SBP_bac_1"/>
    <property type="match status" value="1"/>
</dbReference>
<dbReference type="InterPro" id="IPR006059">
    <property type="entry name" value="SBP"/>
</dbReference>
<comment type="caution">
    <text evidence="1">The sequence shown here is derived from an EMBL/GenBank/DDBJ whole genome shotgun (WGS) entry which is preliminary data.</text>
</comment>
<gene>
    <name evidence="1" type="ORF">IQ266_16450</name>
</gene>
<organism evidence="1 2">
    <name type="scientific">Romeriopsis navalis LEGE 11480</name>
    <dbReference type="NCBI Taxonomy" id="2777977"/>
    <lineage>
        <taxon>Bacteria</taxon>
        <taxon>Bacillati</taxon>
        <taxon>Cyanobacteriota</taxon>
        <taxon>Cyanophyceae</taxon>
        <taxon>Leptolyngbyales</taxon>
        <taxon>Leptolyngbyaceae</taxon>
        <taxon>Romeriopsis</taxon>
        <taxon>Romeriopsis navalis</taxon>
    </lineage>
</organism>
<protein>
    <submittedName>
        <fullName evidence="1">Sugar ABC transporter substrate-binding protein</fullName>
    </submittedName>
</protein>
<dbReference type="EMBL" id="JADEXQ010000060">
    <property type="protein sequence ID" value="MBE9031327.1"/>
    <property type="molecule type" value="Genomic_DNA"/>
</dbReference>
<evidence type="ECO:0000313" key="2">
    <source>
        <dbReference type="Proteomes" id="UP000625316"/>
    </source>
</evidence>
<sequence length="438" mass="48330">MTFRIFRHHPPKRLLIGLVLLGWLAITLFSCTGFNPRQTSGRTTEIEFWTMQLQPKFTDYFNQLIHEFETANPSIQVRWVDVPWSGMESKILTSVVAKTPPDVVNLNPNFASQLAGRGAWLSLDDRIPADVRAQYLPKIWQASQLDGQSFGIPWYLTTRIAIVNQALLKTAGVETPPANFKDLFQAAETLHTATGKYAFFSTLVASDAAEVLESLVQQGVTLVNDDGTAAFNTPTTKAIFANWVKLYQNGWVPKEVLTEGQRYGIDLFQRGESAVVQASPGFLQAIAKNAPSIAKNTIPASQLTGKTGKKNVAVMNLVIPRDTDQPDAAVKFALFITNNTNQLSFAKAANVLPSTQAALKDPYFSQLPANPTVLDQARIISAEQLPNSEVLIPVMRNLKQLQKLIYENLQAAALQQKSVDQALNDAELAWNHLVIATD</sequence>
<name>A0A928VRQ0_9CYAN</name>
<dbReference type="PROSITE" id="PS51257">
    <property type="entry name" value="PROKAR_LIPOPROTEIN"/>
    <property type="match status" value="1"/>
</dbReference>
<dbReference type="AlphaFoldDB" id="A0A928VRQ0"/>
<dbReference type="PANTHER" id="PTHR43649:SF12">
    <property type="entry name" value="DIACETYLCHITOBIOSE BINDING PROTEIN DASA"/>
    <property type="match status" value="1"/>
</dbReference>